<dbReference type="InterPro" id="IPR006171">
    <property type="entry name" value="TOPRIM_dom"/>
</dbReference>
<sequence>MSQSLKSIAHALGGDAVGNRYVLCPGPGHSRRDRSLKVKFKSDGTFTVTSFAGDNWQACKDFIRDRLGIPNDWRREPVNDDAPVVELREREDDEPARIRTALQRWERAVPLTGTLAETYLASRGLSYQGDALRFRENDRTMVALMTDIVTNEPCGVHCTYLDRDVGKIERKMRGRALGAVVRLSADQDVHYGLAIGEGIETCLAADFTPIWACLSAGTMERFPLLAAIEALTIFADRDHAGMSAANGCGRRWHEAGKEVEIVAPPEIGSDFADMRGAA</sequence>
<dbReference type="Proteomes" id="UP001430990">
    <property type="component" value="Chromosome"/>
</dbReference>
<gene>
    <name evidence="3" type="ORF">BjapCC829_22130</name>
</gene>
<reference evidence="3" key="1">
    <citation type="submission" date="2021-11" db="EMBL/GenBank/DDBJ databases">
        <title>Australian commercial rhizobial inoculants.</title>
        <authorList>
            <person name="Kohlmeier M.G."/>
            <person name="O'Hara G.W."/>
            <person name="Colombi E."/>
            <person name="Ramsay J.P."/>
            <person name="Terpolilli J."/>
        </authorList>
    </citation>
    <scope>NUCLEOTIDE SEQUENCE</scope>
    <source>
        <strain evidence="3">CC829</strain>
    </source>
</reference>
<dbReference type="RefSeq" id="WP_231145123.1">
    <property type="nucleotide sequence ID" value="NZ_CP088100.1"/>
</dbReference>
<evidence type="ECO:0000259" key="1">
    <source>
        <dbReference type="Pfam" id="PF13362"/>
    </source>
</evidence>
<accession>A0ABY3QZ11</accession>
<evidence type="ECO:0000313" key="3">
    <source>
        <dbReference type="EMBL" id="UFW91087.1"/>
    </source>
</evidence>
<dbReference type="Pfam" id="PF23639">
    <property type="entry name" value="DUF7146"/>
    <property type="match status" value="1"/>
</dbReference>
<dbReference type="Pfam" id="PF13362">
    <property type="entry name" value="Toprim_3"/>
    <property type="match status" value="1"/>
</dbReference>
<evidence type="ECO:0000313" key="4">
    <source>
        <dbReference type="Proteomes" id="UP001430990"/>
    </source>
</evidence>
<keyword evidence="4" id="KW-1185">Reference proteome</keyword>
<feature type="domain" description="Toprim" evidence="1">
    <location>
        <begin position="193"/>
        <end position="275"/>
    </location>
</feature>
<dbReference type="EMBL" id="CP088100">
    <property type="protein sequence ID" value="UFW91087.1"/>
    <property type="molecule type" value="Genomic_DNA"/>
</dbReference>
<feature type="domain" description="DUF7146" evidence="2">
    <location>
        <begin position="97"/>
        <end position="183"/>
    </location>
</feature>
<protein>
    <submittedName>
        <fullName evidence="3">Toprim domain-containing protein</fullName>
    </submittedName>
</protein>
<name>A0ABY3QZ11_9BRAD</name>
<evidence type="ECO:0000259" key="2">
    <source>
        <dbReference type="Pfam" id="PF23639"/>
    </source>
</evidence>
<proteinExistence type="predicted"/>
<dbReference type="InterPro" id="IPR055570">
    <property type="entry name" value="DUF7146"/>
</dbReference>
<organism evidence="3 4">
    <name type="scientific">Bradyrhizobium barranii</name>
    <dbReference type="NCBI Taxonomy" id="2992140"/>
    <lineage>
        <taxon>Bacteria</taxon>
        <taxon>Pseudomonadati</taxon>
        <taxon>Pseudomonadota</taxon>
        <taxon>Alphaproteobacteria</taxon>
        <taxon>Hyphomicrobiales</taxon>
        <taxon>Nitrobacteraceae</taxon>
        <taxon>Bradyrhizobium</taxon>
    </lineage>
</organism>